<keyword evidence="5" id="KW-0378">Hydrolase</keyword>
<comment type="catalytic activity">
    <reaction evidence="2">
        <text>a 5'-end FAD-phospho-ribonucleoside in mRNA + H2O = a 5'-end phospho-ribonucleoside in mRNA + FAD + H(+)</text>
        <dbReference type="Rhea" id="RHEA:67492"/>
        <dbReference type="Rhea" id="RHEA-COMP:15692"/>
        <dbReference type="Rhea" id="RHEA-COMP:17275"/>
        <dbReference type="ChEBI" id="CHEBI:15377"/>
        <dbReference type="ChEBI" id="CHEBI:15378"/>
        <dbReference type="ChEBI" id="CHEBI:57692"/>
        <dbReference type="ChEBI" id="CHEBI:138282"/>
        <dbReference type="ChEBI" id="CHEBI:172372"/>
    </reaction>
    <physiologicalReaction direction="left-to-right" evidence="2">
        <dbReference type="Rhea" id="RHEA:67493"/>
    </physiologicalReaction>
</comment>
<keyword evidence="5" id="KW-0539">Nucleus</keyword>
<dbReference type="Pfam" id="PF08652">
    <property type="entry name" value="RAI1"/>
    <property type="match status" value="1"/>
</dbReference>
<dbReference type="GO" id="GO:0004518">
    <property type="term" value="F:nuclease activity"/>
    <property type="evidence" value="ECO:0007669"/>
    <property type="project" value="UniProtKB-KW"/>
</dbReference>
<comment type="similarity">
    <text evidence="1 5">Belongs to the DXO/Dom3Z family.</text>
</comment>
<evidence type="ECO:0000256" key="4">
    <source>
        <dbReference type="ARBA" id="ARBA00049418"/>
    </source>
</evidence>
<accession>A0A6I8PB98</accession>
<feature type="region of interest" description="Disordered" evidence="6">
    <location>
        <begin position="1"/>
        <end position="64"/>
    </location>
</feature>
<evidence type="ECO:0000313" key="8">
    <source>
        <dbReference type="Ensembl" id="ENSOANP00000050025.1"/>
    </source>
</evidence>
<proteinExistence type="inferred from homology"/>
<dbReference type="GO" id="GO:0003723">
    <property type="term" value="F:RNA binding"/>
    <property type="evidence" value="ECO:0007669"/>
    <property type="project" value="UniProtKB-KW"/>
</dbReference>
<dbReference type="EC" id="3.6.1.-" evidence="5"/>
<dbReference type="PANTHER" id="PTHR12395:SF9">
    <property type="entry name" value="DECAPPING AND EXORIBONUCLEASE PROTEIN"/>
    <property type="match status" value="1"/>
</dbReference>
<dbReference type="GO" id="GO:0034353">
    <property type="term" value="F:mRNA 5'-diphosphatase activity"/>
    <property type="evidence" value="ECO:0000318"/>
    <property type="project" value="GO_Central"/>
</dbReference>
<sequence>MLGSRPGPPSPEPRPGPAVSRGAMERRGAAAAEEEEEEEEPAAKRPPAASASASASASAAPALPTLPSLYGGPFPFYRRPSELGRFSLDAARGYHGDARALRYYAPPPGRGPAPPFDLRDGYADRYRPRDEDLPEGLDHLLRWLLDHRARLEGGPGWLSGAVVTWRGHLTKLLTTPYERQDGWWLAASRLRGTLYLSEVETPKARAQRLARPPLLRELTYMGYKFEQYMCADTPGGAPDPTGEVNTNVAFCSVLRSRLGPHPLLFSGEVDCADPRLPAAQPPDCYVELKTSKEMHSPAQWRTFYRHKLLKWWAQSFLPGVPRVVAGFRGPDGSVRSLKTFRTMDMFQLVRDDREAWNPAVCMNFCAAFLHFAQTTVTQDDPRLVHLFSWEPGGPVTVSVHRDGSFAFLPDWYIDALTRESPSPPKTPSPGP</sequence>
<feature type="domain" description="RAI1-like" evidence="7">
    <location>
        <begin position="78"/>
        <end position="412"/>
    </location>
</feature>
<organism evidence="8 9">
    <name type="scientific">Ornithorhynchus anatinus</name>
    <name type="common">Duckbill platypus</name>
    <dbReference type="NCBI Taxonomy" id="9258"/>
    <lineage>
        <taxon>Eukaryota</taxon>
        <taxon>Metazoa</taxon>
        <taxon>Chordata</taxon>
        <taxon>Craniata</taxon>
        <taxon>Vertebrata</taxon>
        <taxon>Euteleostomi</taxon>
        <taxon>Mammalia</taxon>
        <taxon>Monotremata</taxon>
        <taxon>Ornithorhynchidae</taxon>
        <taxon>Ornithorhynchus</taxon>
    </lineage>
</organism>
<reference evidence="8 9" key="1">
    <citation type="journal article" date="2008" name="Nature">
        <title>Genome analysis of the platypus reveals unique signatures of evolution.</title>
        <authorList>
            <person name="Warren W.C."/>
            <person name="Hillier L.W."/>
            <person name="Marshall Graves J.A."/>
            <person name="Birney E."/>
            <person name="Ponting C.P."/>
            <person name="Grutzner F."/>
            <person name="Belov K."/>
            <person name="Miller W."/>
            <person name="Clarke L."/>
            <person name="Chinwalla A.T."/>
            <person name="Yang S.P."/>
            <person name="Heger A."/>
            <person name="Locke D.P."/>
            <person name="Miethke P."/>
            <person name="Waters P.D."/>
            <person name="Veyrunes F."/>
            <person name="Fulton L."/>
            <person name="Fulton B."/>
            <person name="Graves T."/>
            <person name="Wallis J."/>
            <person name="Puente X.S."/>
            <person name="Lopez-Otin C."/>
            <person name="Ordonez G.R."/>
            <person name="Eichler E.E."/>
            <person name="Chen L."/>
            <person name="Cheng Z."/>
            <person name="Deakin J.E."/>
            <person name="Alsop A."/>
            <person name="Thompson K."/>
            <person name="Kirby P."/>
            <person name="Papenfuss A.T."/>
            <person name="Wakefield M.J."/>
            <person name="Olender T."/>
            <person name="Lancet D."/>
            <person name="Huttley G.A."/>
            <person name="Smit A.F."/>
            <person name="Pask A."/>
            <person name="Temple-Smith P."/>
            <person name="Batzer M.A."/>
            <person name="Walker J.A."/>
            <person name="Konkel M.K."/>
            <person name="Harris R.S."/>
            <person name="Whittington C.M."/>
            <person name="Wong E.S."/>
            <person name="Gemmell N.J."/>
            <person name="Buschiazzo E."/>
            <person name="Vargas Jentzsch I.M."/>
            <person name="Merkel A."/>
            <person name="Schmitz J."/>
            <person name="Zemann A."/>
            <person name="Churakov G."/>
            <person name="Kriegs J.O."/>
            <person name="Brosius J."/>
            <person name="Murchison E.P."/>
            <person name="Sachidanandam R."/>
            <person name="Smith C."/>
            <person name="Hannon G.J."/>
            <person name="Tsend-Ayush E."/>
            <person name="McMillan D."/>
            <person name="Attenborough R."/>
            <person name="Rens W."/>
            <person name="Ferguson-Smith M."/>
            <person name="Lefevre C.M."/>
            <person name="Sharp J.A."/>
            <person name="Nicholas K.R."/>
            <person name="Ray D.A."/>
            <person name="Kube M."/>
            <person name="Reinhardt R."/>
            <person name="Pringle T.H."/>
            <person name="Taylor J."/>
            <person name="Jones R.C."/>
            <person name="Nixon B."/>
            <person name="Dacheux J.L."/>
            <person name="Niwa H."/>
            <person name="Sekita Y."/>
            <person name="Huang X."/>
            <person name="Stark A."/>
            <person name="Kheradpour P."/>
            <person name="Kellis M."/>
            <person name="Flicek P."/>
            <person name="Chen Y."/>
            <person name="Webber C."/>
            <person name="Hardison R."/>
            <person name="Nelson J."/>
            <person name="Hallsworth-Pepin K."/>
            <person name="Delehaunty K."/>
            <person name="Markovic C."/>
            <person name="Minx P."/>
            <person name="Feng Y."/>
            <person name="Kremitzki C."/>
            <person name="Mitreva M."/>
            <person name="Glasscock J."/>
            <person name="Wylie T."/>
            <person name="Wohldmann P."/>
            <person name="Thiru P."/>
            <person name="Nhan M.N."/>
            <person name="Pohl C.S."/>
            <person name="Smith S.M."/>
            <person name="Hou S."/>
            <person name="Nefedov M."/>
            <person name="de Jong P.J."/>
            <person name="Renfree M.B."/>
            <person name="Mardis E.R."/>
            <person name="Wilson R.K."/>
        </authorList>
    </citation>
    <scope>NUCLEOTIDE SEQUENCE [LARGE SCALE GENOMIC DNA]</scope>
    <source>
        <strain evidence="8 9">Glennie</strain>
    </source>
</reference>
<evidence type="ECO:0000256" key="2">
    <source>
        <dbReference type="ARBA" id="ARBA00024458"/>
    </source>
</evidence>
<keyword evidence="9" id="KW-1185">Reference proteome</keyword>
<comment type="subcellular location">
    <subcellularLocation>
        <location evidence="5">Nucleus</location>
    </subcellularLocation>
</comment>
<dbReference type="GO" id="GO:0000166">
    <property type="term" value="F:nucleotide binding"/>
    <property type="evidence" value="ECO:0007669"/>
    <property type="project" value="UniProtKB-KW"/>
</dbReference>
<reference evidence="8" key="3">
    <citation type="submission" date="2025-09" db="UniProtKB">
        <authorList>
            <consortium name="Ensembl"/>
        </authorList>
    </citation>
    <scope>IDENTIFICATION</scope>
    <source>
        <strain evidence="8">Glennie</strain>
    </source>
</reference>
<keyword evidence="5" id="KW-0460">Magnesium</keyword>
<dbReference type="InterPro" id="IPR013961">
    <property type="entry name" value="RAI1"/>
</dbReference>
<comment type="catalytic activity">
    <reaction evidence="3">
        <text>a 5'-end CoA-ribonucleoside in mRNA + H2O = 3'-dephospho-CoA + a 5'-end phospho-ribonucleoside in mRNA + H(+)</text>
        <dbReference type="Rhea" id="RHEA:67496"/>
        <dbReference type="Rhea" id="RHEA-COMP:15692"/>
        <dbReference type="Rhea" id="RHEA-COMP:17276"/>
        <dbReference type="ChEBI" id="CHEBI:15377"/>
        <dbReference type="ChEBI" id="CHEBI:15378"/>
        <dbReference type="ChEBI" id="CHEBI:57328"/>
        <dbReference type="ChEBI" id="CHEBI:138282"/>
        <dbReference type="ChEBI" id="CHEBI:172371"/>
    </reaction>
    <physiologicalReaction direction="left-to-right" evidence="3">
        <dbReference type="Rhea" id="RHEA:67497"/>
    </physiologicalReaction>
</comment>
<dbReference type="GO" id="GO:0005634">
    <property type="term" value="C:nucleus"/>
    <property type="evidence" value="ECO:0000318"/>
    <property type="project" value="GO_Central"/>
</dbReference>
<dbReference type="Bgee" id="ENSOANG00000045425">
    <property type="expression patterns" value="Expressed in liver and 7 other cell types or tissues"/>
</dbReference>
<comment type="cofactor">
    <cofactor evidence="5">
        <name>Mg(2+)</name>
        <dbReference type="ChEBI" id="CHEBI:18420"/>
    </cofactor>
    <text evidence="5">Binds 2 magnesium ions.</text>
</comment>
<dbReference type="GeneTree" id="ENSGT00390000006425"/>
<dbReference type="GO" id="GO:0000956">
    <property type="term" value="P:nuclear-transcribed mRNA catabolic process"/>
    <property type="evidence" value="ECO:0000318"/>
    <property type="project" value="GO_Central"/>
</dbReference>
<reference evidence="8" key="2">
    <citation type="submission" date="2025-08" db="UniProtKB">
        <authorList>
            <consortium name="Ensembl"/>
        </authorList>
    </citation>
    <scope>IDENTIFICATION</scope>
    <source>
        <strain evidence="8">Glennie</strain>
    </source>
</reference>
<feature type="compositionally biased region" description="Pro residues" evidence="6">
    <location>
        <begin position="1"/>
        <end position="16"/>
    </location>
</feature>
<keyword evidence="5" id="KW-0547">Nucleotide-binding</keyword>
<comment type="catalytic activity">
    <reaction evidence="4">
        <text>a 5'-end NAD(+)-phospho-ribonucleoside in snoRNA + H2O = a 5'-end phospho-ribonucleoside in snoRNA + NAD(+) + H(+)</text>
        <dbReference type="Rhea" id="RHEA:60892"/>
        <dbReference type="Rhea" id="RHEA-COMP:15699"/>
        <dbReference type="Rhea" id="RHEA-COMP:15700"/>
        <dbReference type="ChEBI" id="CHEBI:15377"/>
        <dbReference type="ChEBI" id="CHEBI:15378"/>
        <dbReference type="ChEBI" id="CHEBI:57540"/>
        <dbReference type="ChEBI" id="CHEBI:138282"/>
        <dbReference type="ChEBI" id="CHEBI:144029"/>
    </reaction>
    <physiologicalReaction direction="left-to-right" evidence="4">
        <dbReference type="Rhea" id="RHEA:60893"/>
    </physiologicalReaction>
</comment>
<dbReference type="GO" id="GO:0005829">
    <property type="term" value="C:cytosol"/>
    <property type="evidence" value="ECO:0000318"/>
    <property type="project" value="GO_Central"/>
</dbReference>
<dbReference type="GO" id="GO:0005886">
    <property type="term" value="C:plasma membrane"/>
    <property type="evidence" value="ECO:0007669"/>
    <property type="project" value="Ensembl"/>
</dbReference>
<dbReference type="GO" id="GO:0110155">
    <property type="term" value="P:NAD-cap decapping"/>
    <property type="evidence" value="ECO:0000318"/>
    <property type="project" value="GO_Central"/>
</dbReference>
<protein>
    <recommendedName>
        <fullName evidence="5">Decapping nuclease</fullName>
        <ecNumber evidence="5">3.6.1.-</ecNumber>
    </recommendedName>
</protein>
<dbReference type="AlphaFoldDB" id="A0A6I8PB98"/>
<dbReference type="InterPro" id="IPR039039">
    <property type="entry name" value="RAI1-like_fam"/>
</dbReference>
<keyword evidence="5" id="KW-0479">Metal-binding</keyword>
<dbReference type="Proteomes" id="UP000002279">
    <property type="component" value="Chromosome X5"/>
</dbReference>
<evidence type="ECO:0000256" key="6">
    <source>
        <dbReference type="SAM" id="MobiDB-lite"/>
    </source>
</evidence>
<keyword evidence="5" id="KW-0540">Nuclease</keyword>
<gene>
    <name evidence="8" type="primary">DXO</name>
</gene>
<dbReference type="GO" id="GO:0046872">
    <property type="term" value="F:metal ion binding"/>
    <property type="evidence" value="ECO:0007669"/>
    <property type="project" value="UniProtKB-KW"/>
</dbReference>
<dbReference type="Ensembl" id="ENSOANT00000057930.1">
    <property type="protein sequence ID" value="ENSOANP00000050025.1"/>
    <property type="gene ID" value="ENSOANG00000045425.1"/>
</dbReference>
<dbReference type="InParanoid" id="A0A6I8PB98"/>
<evidence type="ECO:0000256" key="3">
    <source>
        <dbReference type="ARBA" id="ARBA00024564"/>
    </source>
</evidence>
<dbReference type="GO" id="GO:0005654">
    <property type="term" value="C:nucleoplasm"/>
    <property type="evidence" value="ECO:0007669"/>
    <property type="project" value="Ensembl"/>
</dbReference>
<name>A0A6I8PB98_ORNAN</name>
<dbReference type="PANTHER" id="PTHR12395">
    <property type="entry name" value="DOM-3 RELATED"/>
    <property type="match status" value="1"/>
</dbReference>
<evidence type="ECO:0000313" key="9">
    <source>
        <dbReference type="Proteomes" id="UP000002279"/>
    </source>
</evidence>
<dbReference type="OMA" id="VVTWRGH"/>
<evidence type="ECO:0000259" key="7">
    <source>
        <dbReference type="Pfam" id="PF08652"/>
    </source>
</evidence>
<evidence type="ECO:0000256" key="1">
    <source>
        <dbReference type="ARBA" id="ARBA00006562"/>
    </source>
</evidence>
<comment type="function">
    <text evidence="5">Decapping enzyme for NAD-capped RNAs: specifically hydrolyzes the nicotinamide adenine dinucleotide (NAD) cap from a subset of RNAs by removing the entire NAD moiety from the 5'-end of an NAD-capped RNA.</text>
</comment>
<evidence type="ECO:0000256" key="5">
    <source>
        <dbReference type="RuleBase" id="RU367113"/>
    </source>
</evidence>
<keyword evidence="5" id="KW-0694">RNA-binding</keyword>
<feature type="compositionally biased region" description="Low complexity" evidence="6">
    <location>
        <begin position="45"/>
        <end position="62"/>
    </location>
</feature>
<dbReference type="FunCoup" id="A0A6I8PB98">
    <property type="interactions" value="2311"/>
</dbReference>